<keyword evidence="11" id="KW-1185">Reference proteome</keyword>
<protein>
    <submittedName>
        <fullName evidence="10">TolC family protein</fullName>
    </submittedName>
</protein>
<dbReference type="SUPFAM" id="SSF56954">
    <property type="entry name" value="Outer membrane efflux proteins (OEP)"/>
    <property type="match status" value="1"/>
</dbReference>
<name>A0A9X0R7J8_VIBME</name>
<dbReference type="PANTHER" id="PTHR30026">
    <property type="entry name" value="OUTER MEMBRANE PROTEIN TOLC"/>
    <property type="match status" value="1"/>
</dbReference>
<dbReference type="InterPro" id="IPR051906">
    <property type="entry name" value="TolC-like"/>
</dbReference>
<evidence type="ECO:0000256" key="5">
    <source>
        <dbReference type="ARBA" id="ARBA00022692"/>
    </source>
</evidence>
<sequence>MKLKTITLTLCSLLGSASVHAMPISFQQAWDILQQSNHSLAAERASVEHYQHLQDSTANLNLPSVSLGASYTRLDKDVTLSVQQIVGSSGAHLPFPVPPALGSLSSTITERDIFSSSIRAVWPIFTGGRITAAQTAAQGRKEEAQSQLAMVTQARYEDLAKYYFSVVLAREVLQTRLAVEQGLTQHRDKALKLEQQGQIALVERLQAEASLDKATIDRKKSEKDLDIAQSALTQILNQHQPVEPSGQLFINQSLPPLSAFIQQTLATYPGLDLLSAKEKQANSLIKAEKGKYYPEVYLFGNYSLHEDDSLAGQMKPDWLVGVGVSVPLIENTGRSHQVKAANSLVSQVRYLRAQAEQDLTVLVEKTYKEAEQALEEAQGLNSSLRLAQENLSLRQKAFNQGLATSLDVVDAELYLASIKTQQAVAGFNYLISLSKLLALSSEMQTFSHYKQMAVPLTMLPNHLVHSLREPS</sequence>
<dbReference type="GO" id="GO:1990281">
    <property type="term" value="C:efflux pump complex"/>
    <property type="evidence" value="ECO:0007669"/>
    <property type="project" value="TreeGrafter"/>
</dbReference>
<proteinExistence type="inferred from homology"/>
<gene>
    <name evidence="10" type="ORF">H8Q88_08720</name>
</gene>
<dbReference type="Pfam" id="PF02321">
    <property type="entry name" value="OEP"/>
    <property type="match status" value="2"/>
</dbReference>
<feature type="chain" id="PRO_5040786974" evidence="9">
    <location>
        <begin position="22"/>
        <end position="471"/>
    </location>
</feature>
<keyword evidence="3" id="KW-0813">Transport</keyword>
<dbReference type="GO" id="GO:0009279">
    <property type="term" value="C:cell outer membrane"/>
    <property type="evidence" value="ECO:0007669"/>
    <property type="project" value="UniProtKB-SubCell"/>
</dbReference>
<dbReference type="InterPro" id="IPR003423">
    <property type="entry name" value="OMP_efflux"/>
</dbReference>
<comment type="caution">
    <text evidence="10">The sequence shown here is derived from an EMBL/GenBank/DDBJ whole genome shotgun (WGS) entry which is preliminary data.</text>
</comment>
<keyword evidence="6" id="KW-0472">Membrane</keyword>
<evidence type="ECO:0000256" key="4">
    <source>
        <dbReference type="ARBA" id="ARBA00022452"/>
    </source>
</evidence>
<feature type="signal peptide" evidence="9">
    <location>
        <begin position="1"/>
        <end position="21"/>
    </location>
</feature>
<comment type="subcellular location">
    <subcellularLocation>
        <location evidence="1">Cell outer membrane</location>
    </subcellularLocation>
</comment>
<keyword evidence="8" id="KW-0175">Coiled coil</keyword>
<organism evidence="10 11">
    <name type="scientific">Vibrio metschnikovii</name>
    <dbReference type="NCBI Taxonomy" id="28172"/>
    <lineage>
        <taxon>Bacteria</taxon>
        <taxon>Pseudomonadati</taxon>
        <taxon>Pseudomonadota</taxon>
        <taxon>Gammaproteobacteria</taxon>
        <taxon>Vibrionales</taxon>
        <taxon>Vibrionaceae</taxon>
        <taxon>Vibrio</taxon>
    </lineage>
</organism>
<accession>A0A9X0R7J8</accession>
<evidence type="ECO:0000256" key="3">
    <source>
        <dbReference type="ARBA" id="ARBA00022448"/>
    </source>
</evidence>
<dbReference type="EMBL" id="JACRUP010000004">
    <property type="protein sequence ID" value="MBC5851047.1"/>
    <property type="molecule type" value="Genomic_DNA"/>
</dbReference>
<dbReference type="GO" id="GO:0015288">
    <property type="term" value="F:porin activity"/>
    <property type="evidence" value="ECO:0007669"/>
    <property type="project" value="TreeGrafter"/>
</dbReference>
<dbReference type="RefSeq" id="WP_187025868.1">
    <property type="nucleotide sequence ID" value="NZ_JACRUP010000004.1"/>
</dbReference>
<keyword evidence="4" id="KW-1134">Transmembrane beta strand</keyword>
<comment type="similarity">
    <text evidence="2">Belongs to the outer membrane factor (OMF) (TC 1.B.17) family.</text>
</comment>
<evidence type="ECO:0000313" key="11">
    <source>
        <dbReference type="Proteomes" id="UP000615796"/>
    </source>
</evidence>
<dbReference type="PANTHER" id="PTHR30026:SF5">
    <property type="entry name" value="ABC-TYPE EFFLUX SYSTEM SECRETIN COMPONENT"/>
    <property type="match status" value="1"/>
</dbReference>
<evidence type="ECO:0000256" key="1">
    <source>
        <dbReference type="ARBA" id="ARBA00004442"/>
    </source>
</evidence>
<evidence type="ECO:0000256" key="2">
    <source>
        <dbReference type="ARBA" id="ARBA00007613"/>
    </source>
</evidence>
<feature type="coiled-coil region" evidence="8">
    <location>
        <begin position="363"/>
        <end position="390"/>
    </location>
</feature>
<evidence type="ECO:0000256" key="6">
    <source>
        <dbReference type="ARBA" id="ARBA00023136"/>
    </source>
</evidence>
<keyword evidence="5" id="KW-0812">Transmembrane</keyword>
<dbReference type="Proteomes" id="UP000615796">
    <property type="component" value="Unassembled WGS sequence"/>
</dbReference>
<dbReference type="GO" id="GO:0015562">
    <property type="term" value="F:efflux transmembrane transporter activity"/>
    <property type="evidence" value="ECO:0007669"/>
    <property type="project" value="InterPro"/>
</dbReference>
<evidence type="ECO:0000313" key="10">
    <source>
        <dbReference type="EMBL" id="MBC5851047.1"/>
    </source>
</evidence>
<evidence type="ECO:0000256" key="7">
    <source>
        <dbReference type="ARBA" id="ARBA00023237"/>
    </source>
</evidence>
<dbReference type="AlphaFoldDB" id="A0A9X0R7J8"/>
<keyword evidence="7" id="KW-0998">Cell outer membrane</keyword>
<dbReference type="Gene3D" id="1.20.1600.10">
    <property type="entry name" value="Outer membrane efflux proteins (OEP)"/>
    <property type="match status" value="1"/>
</dbReference>
<evidence type="ECO:0000256" key="9">
    <source>
        <dbReference type="SAM" id="SignalP"/>
    </source>
</evidence>
<evidence type="ECO:0000256" key="8">
    <source>
        <dbReference type="SAM" id="Coils"/>
    </source>
</evidence>
<keyword evidence="9" id="KW-0732">Signal</keyword>
<reference evidence="10" key="1">
    <citation type="submission" date="2020-08" db="EMBL/GenBank/DDBJ databases">
        <title>Genome Sequencing and Pan-Genome Analysis of Migratory bird Vibrio Strains, Inner Mongolia.</title>
        <authorList>
            <person name="Zheng L."/>
        </authorList>
    </citation>
    <scope>NUCLEOTIDE SEQUENCE</scope>
    <source>
        <strain evidence="10">M13F</strain>
    </source>
</reference>